<evidence type="ECO:0000256" key="5">
    <source>
        <dbReference type="ARBA" id="ARBA00048336"/>
    </source>
</evidence>
<dbReference type="GO" id="GO:0004725">
    <property type="term" value="F:protein tyrosine phosphatase activity"/>
    <property type="evidence" value="ECO:0007669"/>
    <property type="project" value="UniProtKB-EC"/>
</dbReference>
<dbReference type="Pfam" id="PF00782">
    <property type="entry name" value="DSPc"/>
    <property type="match status" value="1"/>
</dbReference>
<comment type="similarity">
    <text evidence="1 7">Belongs to the protein-tyrosine phosphatase family. Non-receptor class dual specificity subfamily.</text>
</comment>
<dbReference type="PROSITE" id="PS00383">
    <property type="entry name" value="TYR_PHOSPHATASE_1"/>
    <property type="match status" value="1"/>
</dbReference>
<dbReference type="PROSITE" id="PS50054">
    <property type="entry name" value="TYR_PHOSPHATASE_DUAL"/>
    <property type="match status" value="1"/>
</dbReference>
<evidence type="ECO:0000259" key="8">
    <source>
        <dbReference type="PROSITE" id="PS50054"/>
    </source>
</evidence>
<dbReference type="PRINTS" id="PR01908">
    <property type="entry name" value="ADSPHPHTASE"/>
</dbReference>
<dbReference type="GO" id="GO:0004722">
    <property type="term" value="F:protein serine/threonine phosphatase activity"/>
    <property type="evidence" value="ECO:0007669"/>
    <property type="project" value="UniProtKB-EC"/>
</dbReference>
<keyword evidence="2 7" id="KW-0378">Hydrolase</keyword>
<dbReference type="PANTHER" id="PTHR45682">
    <property type="entry name" value="AGAP008228-PA"/>
    <property type="match status" value="1"/>
</dbReference>
<comment type="catalytic activity">
    <reaction evidence="7">
        <text>O-phospho-L-tyrosyl-[protein] + H2O = L-tyrosyl-[protein] + phosphate</text>
        <dbReference type="Rhea" id="RHEA:10684"/>
        <dbReference type="Rhea" id="RHEA-COMP:10136"/>
        <dbReference type="Rhea" id="RHEA-COMP:20101"/>
        <dbReference type="ChEBI" id="CHEBI:15377"/>
        <dbReference type="ChEBI" id="CHEBI:43474"/>
        <dbReference type="ChEBI" id="CHEBI:46858"/>
        <dbReference type="ChEBI" id="CHEBI:61978"/>
        <dbReference type="EC" id="3.1.3.48"/>
    </reaction>
</comment>
<evidence type="ECO:0000313" key="11">
    <source>
        <dbReference type="Proteomes" id="UP000823561"/>
    </source>
</evidence>
<feature type="domain" description="Tyrosine specific protein phosphatases" evidence="9">
    <location>
        <begin position="98"/>
        <end position="156"/>
    </location>
</feature>
<protein>
    <recommendedName>
        <fullName evidence="7">Dual specificity protein phosphatase</fullName>
        <ecNumber evidence="7">3.1.3.16</ecNumber>
        <ecNumber evidence="7">3.1.3.48</ecNumber>
    </recommendedName>
</protein>
<dbReference type="EC" id="3.1.3.16" evidence="7"/>
<comment type="caution">
    <text evidence="10">The sequence shown here is derived from an EMBL/GenBank/DDBJ whole genome shotgun (WGS) entry which is preliminary data.</text>
</comment>
<comment type="catalytic activity">
    <reaction evidence="4 7">
        <text>O-phospho-L-seryl-[protein] + H2O = L-seryl-[protein] + phosphate</text>
        <dbReference type="Rhea" id="RHEA:20629"/>
        <dbReference type="Rhea" id="RHEA-COMP:9863"/>
        <dbReference type="Rhea" id="RHEA-COMP:11604"/>
        <dbReference type="ChEBI" id="CHEBI:15377"/>
        <dbReference type="ChEBI" id="CHEBI:29999"/>
        <dbReference type="ChEBI" id="CHEBI:43474"/>
        <dbReference type="ChEBI" id="CHEBI:83421"/>
        <dbReference type="EC" id="3.1.3.16"/>
    </reaction>
</comment>
<sequence length="185" mass="21091">MTSTRGKEHTLFDTRELERILDTCTLDLTPVDEVWPNLFIGNVAIAQNRTALKKLGITHVLNAAHTKQGSIGDQDFYGDAFVYHGIPADDSSKFDLSVYFRPAADFIHKALKKKDGKVFVHCIMGVSRSSTLVLAYLMLKRRLKLRSGVETLIQRRAIYPNRNFLSQLLELDAQLQRKRRLCPIF</sequence>
<comment type="catalytic activity">
    <reaction evidence="5 7">
        <text>O-phospho-L-threonyl-[protein] + H2O = L-threonyl-[protein] + phosphate</text>
        <dbReference type="Rhea" id="RHEA:47004"/>
        <dbReference type="Rhea" id="RHEA-COMP:11060"/>
        <dbReference type="Rhea" id="RHEA-COMP:11605"/>
        <dbReference type="ChEBI" id="CHEBI:15377"/>
        <dbReference type="ChEBI" id="CHEBI:30013"/>
        <dbReference type="ChEBI" id="CHEBI:43474"/>
        <dbReference type="ChEBI" id="CHEBI:61977"/>
        <dbReference type="EC" id="3.1.3.16"/>
    </reaction>
</comment>
<gene>
    <name evidence="10" type="ORF">AALO_G00235460</name>
</gene>
<proteinExistence type="inferred from homology"/>
<dbReference type="GO" id="GO:0008138">
    <property type="term" value="F:protein tyrosine/serine/threonine phosphatase activity"/>
    <property type="evidence" value="ECO:0007669"/>
    <property type="project" value="UniProtKB-UniRule"/>
</dbReference>
<dbReference type="InterPro" id="IPR020405">
    <property type="entry name" value="Atypical_DUSP_subfamA"/>
</dbReference>
<feature type="domain" description="Tyrosine-protein phosphatase" evidence="8">
    <location>
        <begin position="29"/>
        <end position="177"/>
    </location>
</feature>
<comment type="function">
    <text evidence="7">Dual specificity phosphatase able to dephosphorylate phosphotyrosine, phosphoserine and phosphothreonine residues, with a preference for phosphotyrosine as a substrate.</text>
</comment>
<dbReference type="GO" id="GO:0005737">
    <property type="term" value="C:cytoplasm"/>
    <property type="evidence" value="ECO:0007669"/>
    <property type="project" value="TreeGrafter"/>
</dbReference>
<dbReference type="EC" id="3.1.3.48" evidence="7"/>
<evidence type="ECO:0000313" key="10">
    <source>
        <dbReference type="EMBL" id="KAG5266726.1"/>
    </source>
</evidence>
<dbReference type="Proteomes" id="UP000823561">
    <property type="component" value="Chromosome 18"/>
</dbReference>
<evidence type="ECO:0000256" key="1">
    <source>
        <dbReference type="ARBA" id="ARBA00008601"/>
    </source>
</evidence>
<dbReference type="InterPro" id="IPR016130">
    <property type="entry name" value="Tyr_Pase_AS"/>
</dbReference>
<evidence type="ECO:0000256" key="6">
    <source>
        <dbReference type="PIRSR" id="PIRSR620405-1"/>
    </source>
</evidence>
<keyword evidence="3 7" id="KW-0904">Protein phosphatase</keyword>
<evidence type="ECO:0000259" key="9">
    <source>
        <dbReference type="PROSITE" id="PS50056"/>
    </source>
</evidence>
<dbReference type="PANTHER" id="PTHR45682:SF12">
    <property type="entry name" value="DUAL SPECIFICITY PROTEIN PHOSPHATASE"/>
    <property type="match status" value="1"/>
</dbReference>
<evidence type="ECO:0000256" key="2">
    <source>
        <dbReference type="ARBA" id="ARBA00022801"/>
    </source>
</evidence>
<dbReference type="PRINTS" id="PR01909">
    <property type="entry name" value="ADSPHPHTASEA"/>
</dbReference>
<keyword evidence="11" id="KW-1185">Reference proteome</keyword>
<dbReference type="GO" id="GO:0043409">
    <property type="term" value="P:negative regulation of MAPK cascade"/>
    <property type="evidence" value="ECO:0007669"/>
    <property type="project" value="TreeGrafter"/>
</dbReference>
<dbReference type="EMBL" id="JADWDJ010000018">
    <property type="protein sequence ID" value="KAG5266726.1"/>
    <property type="molecule type" value="Genomic_DNA"/>
</dbReference>
<dbReference type="PROSITE" id="PS50056">
    <property type="entry name" value="TYR_PHOSPHATASE_2"/>
    <property type="match status" value="1"/>
</dbReference>
<dbReference type="SMART" id="SM00195">
    <property type="entry name" value="DSPc"/>
    <property type="match status" value="1"/>
</dbReference>
<feature type="active site" description="Phosphocysteine intermediate" evidence="6">
    <location>
        <position position="122"/>
    </location>
</feature>
<organism evidence="10 11">
    <name type="scientific">Alosa alosa</name>
    <name type="common">allis shad</name>
    <dbReference type="NCBI Taxonomy" id="278164"/>
    <lineage>
        <taxon>Eukaryota</taxon>
        <taxon>Metazoa</taxon>
        <taxon>Chordata</taxon>
        <taxon>Craniata</taxon>
        <taxon>Vertebrata</taxon>
        <taxon>Euteleostomi</taxon>
        <taxon>Actinopterygii</taxon>
        <taxon>Neopterygii</taxon>
        <taxon>Teleostei</taxon>
        <taxon>Clupei</taxon>
        <taxon>Clupeiformes</taxon>
        <taxon>Clupeoidei</taxon>
        <taxon>Clupeidae</taxon>
        <taxon>Alosa</taxon>
    </lineage>
</organism>
<dbReference type="AlphaFoldDB" id="A0AAV6G292"/>
<evidence type="ECO:0000256" key="4">
    <source>
        <dbReference type="ARBA" id="ARBA00047761"/>
    </source>
</evidence>
<dbReference type="GO" id="GO:0033549">
    <property type="term" value="F:MAP kinase phosphatase activity"/>
    <property type="evidence" value="ECO:0007669"/>
    <property type="project" value="TreeGrafter"/>
</dbReference>
<accession>A0AAV6G292</accession>
<dbReference type="InterPro" id="IPR000387">
    <property type="entry name" value="Tyr_Pase_dom"/>
</dbReference>
<dbReference type="InterPro" id="IPR020422">
    <property type="entry name" value="TYR_PHOSPHATASE_DUAL_dom"/>
</dbReference>
<reference evidence="10" key="1">
    <citation type="submission" date="2020-10" db="EMBL/GenBank/DDBJ databases">
        <title>Chromosome-scale genome assembly of the Allis shad, Alosa alosa.</title>
        <authorList>
            <person name="Margot Z."/>
            <person name="Christophe K."/>
            <person name="Cabau C."/>
            <person name="Louis A."/>
            <person name="Berthelot C."/>
            <person name="Parey E."/>
            <person name="Roest Crollius H."/>
            <person name="Montfort J."/>
            <person name="Robinson-Rechavi M."/>
            <person name="Bucao C."/>
            <person name="Bouchez O."/>
            <person name="Gislard M."/>
            <person name="Lluch J."/>
            <person name="Milhes M."/>
            <person name="Lampietro C."/>
            <person name="Lopez Roques C."/>
            <person name="Donnadieu C."/>
            <person name="Braasch I."/>
            <person name="Desvignes T."/>
            <person name="Postlethwait J."/>
            <person name="Bobe J."/>
            <person name="Guiguen Y."/>
        </authorList>
    </citation>
    <scope>NUCLEOTIDE SEQUENCE</scope>
    <source>
        <strain evidence="10">M-15738</strain>
        <tissue evidence="10">Blood</tissue>
    </source>
</reference>
<dbReference type="Gene3D" id="3.90.190.10">
    <property type="entry name" value="Protein tyrosine phosphatase superfamily"/>
    <property type="match status" value="1"/>
</dbReference>
<dbReference type="InterPro" id="IPR029021">
    <property type="entry name" value="Prot-tyrosine_phosphatase-like"/>
</dbReference>
<name>A0AAV6G292_9TELE</name>
<evidence type="ECO:0000256" key="3">
    <source>
        <dbReference type="ARBA" id="ARBA00022912"/>
    </source>
</evidence>
<dbReference type="InterPro" id="IPR000340">
    <property type="entry name" value="Dual-sp_phosphatase_cat-dom"/>
</dbReference>
<evidence type="ECO:0000256" key="7">
    <source>
        <dbReference type="RuleBase" id="RU366038"/>
    </source>
</evidence>
<dbReference type="SUPFAM" id="SSF52799">
    <property type="entry name" value="(Phosphotyrosine protein) phosphatases II"/>
    <property type="match status" value="1"/>
</dbReference>
<dbReference type="CDD" id="cd14515">
    <property type="entry name" value="DUSP3-like"/>
    <property type="match status" value="1"/>
</dbReference>